<keyword evidence="6" id="KW-0680">Restriction system</keyword>
<evidence type="ECO:0000256" key="5">
    <source>
        <dbReference type="ARBA" id="ARBA00022691"/>
    </source>
</evidence>
<dbReference type="Pfam" id="PF12161">
    <property type="entry name" value="HsdM_N"/>
    <property type="match status" value="1"/>
</dbReference>
<dbReference type="GO" id="GO:0032259">
    <property type="term" value="P:methylation"/>
    <property type="evidence" value="ECO:0007669"/>
    <property type="project" value="UniProtKB-KW"/>
</dbReference>
<dbReference type="EMBL" id="FPBF01000010">
    <property type="protein sequence ID" value="SFU19015.1"/>
    <property type="molecule type" value="Genomic_DNA"/>
</dbReference>
<name>A0A1I7E526_9BACT</name>
<dbReference type="OrthoDB" id="9814572at2"/>
<dbReference type="RefSeq" id="WP_091698089.1">
    <property type="nucleotide sequence ID" value="NZ_FPBF01000010.1"/>
</dbReference>
<feature type="domain" description="N6 adenine-specific DNA methyltransferase N-terminal" evidence="9">
    <location>
        <begin position="6"/>
        <end position="52"/>
    </location>
</feature>
<dbReference type="InterPro" id="IPR038333">
    <property type="entry name" value="T1MK-like_N_sf"/>
</dbReference>
<evidence type="ECO:0000256" key="6">
    <source>
        <dbReference type="ARBA" id="ARBA00022747"/>
    </source>
</evidence>
<keyword evidence="3" id="KW-0489">Methyltransferase</keyword>
<dbReference type="PANTHER" id="PTHR42933">
    <property type="entry name" value="SLR6095 PROTEIN"/>
    <property type="match status" value="1"/>
</dbReference>
<dbReference type="GO" id="GO:0009307">
    <property type="term" value="P:DNA restriction-modification system"/>
    <property type="evidence" value="ECO:0007669"/>
    <property type="project" value="UniProtKB-KW"/>
</dbReference>
<dbReference type="GO" id="GO:0008170">
    <property type="term" value="F:N-methyltransferase activity"/>
    <property type="evidence" value="ECO:0007669"/>
    <property type="project" value="InterPro"/>
</dbReference>
<dbReference type="Proteomes" id="UP000199673">
    <property type="component" value="Unassembled WGS sequence"/>
</dbReference>
<proteinExistence type="inferred from homology"/>
<gene>
    <name evidence="10" type="ORF">SAMN04489724_0078</name>
</gene>
<organism evidence="10 11">
    <name type="scientific">Algoriphagus locisalis</name>
    <dbReference type="NCBI Taxonomy" id="305507"/>
    <lineage>
        <taxon>Bacteria</taxon>
        <taxon>Pseudomonadati</taxon>
        <taxon>Bacteroidota</taxon>
        <taxon>Cytophagia</taxon>
        <taxon>Cytophagales</taxon>
        <taxon>Cyclobacteriaceae</taxon>
        <taxon>Algoriphagus</taxon>
    </lineage>
</organism>
<dbReference type="EC" id="2.1.1.72" evidence="2"/>
<keyword evidence="5" id="KW-0949">S-adenosyl-L-methionine</keyword>
<feature type="domain" description="DNA methylase adenine-specific" evidence="8">
    <location>
        <begin position="131"/>
        <end position="501"/>
    </location>
</feature>
<dbReference type="AlphaFoldDB" id="A0A1I7E526"/>
<keyword evidence="4" id="KW-0808">Transferase</keyword>
<dbReference type="PANTHER" id="PTHR42933:SF3">
    <property type="entry name" value="TYPE I RESTRICTION ENZYME MJAVIII METHYLASE SUBUNIT"/>
    <property type="match status" value="1"/>
</dbReference>
<reference evidence="11" key="1">
    <citation type="submission" date="2016-10" db="EMBL/GenBank/DDBJ databases">
        <authorList>
            <person name="Varghese N."/>
            <person name="Submissions S."/>
        </authorList>
    </citation>
    <scope>NUCLEOTIDE SEQUENCE [LARGE SCALE GENOMIC DNA]</scope>
    <source>
        <strain evidence="11">DSM 23445</strain>
    </source>
</reference>
<dbReference type="InterPro" id="IPR003356">
    <property type="entry name" value="DNA_methylase_A-5"/>
</dbReference>
<evidence type="ECO:0000259" key="8">
    <source>
        <dbReference type="Pfam" id="PF02384"/>
    </source>
</evidence>
<accession>A0A1I7E526</accession>
<dbReference type="GO" id="GO:0009007">
    <property type="term" value="F:site-specific DNA-methyltransferase (adenine-specific) activity"/>
    <property type="evidence" value="ECO:0007669"/>
    <property type="project" value="UniProtKB-EC"/>
</dbReference>
<dbReference type="Gene3D" id="1.20.1260.30">
    <property type="match status" value="1"/>
</dbReference>
<evidence type="ECO:0000259" key="9">
    <source>
        <dbReference type="Pfam" id="PF12161"/>
    </source>
</evidence>
<dbReference type="InterPro" id="IPR051537">
    <property type="entry name" value="DNA_Adenine_Mtase"/>
</dbReference>
<protein>
    <recommendedName>
        <fullName evidence="2">site-specific DNA-methyltransferase (adenine-specific)</fullName>
        <ecNumber evidence="2">2.1.1.72</ecNumber>
    </recommendedName>
</protein>
<evidence type="ECO:0000313" key="10">
    <source>
        <dbReference type="EMBL" id="SFU19015.1"/>
    </source>
</evidence>
<dbReference type="InterPro" id="IPR022749">
    <property type="entry name" value="D12N6_MeTrfase_N"/>
</dbReference>
<evidence type="ECO:0000256" key="3">
    <source>
        <dbReference type="ARBA" id="ARBA00022603"/>
    </source>
</evidence>
<evidence type="ECO:0000256" key="2">
    <source>
        <dbReference type="ARBA" id="ARBA00011900"/>
    </source>
</evidence>
<keyword evidence="11" id="KW-1185">Reference proteome</keyword>
<evidence type="ECO:0000313" key="11">
    <source>
        <dbReference type="Proteomes" id="UP000199673"/>
    </source>
</evidence>
<dbReference type="STRING" id="305507.SAMN04489724_0078"/>
<sequence>MLTTEIRNKVQSLWSRLWSGGFSNPISAIEQISYLLFMKRLENFHADTPQEYKWSHYHKIKGNDLIPHIKGKVFPYIKTQLAREGDPFADAMEDASFRINDPTLLEDAIKSIDDIYTEIERQEAEDNQHFQDIQGDVYEHLLKQTSEAGKNGQFRTPRHIIQMMAEMLDPDLDGKICDLACGSGGFLVGAYQYIITKYSSQKEEDVNGLPKGIDGDLLTEEQKNKLKQNTFYGFDIDQTMVRIATMNLMMHGITRPDITHLDTLSDRYEQYEVDRYVEIWKKENENEPVLEIDDEKRLEISAEKYRYILANPPFTGKINSLTISENLNRAYQPKYKDEERVSQTVQSELLFLERIIFMLEEGGKAAVIVPEGLLYNSGSAHKTVRQVLMTDCDLEGVVSLPEGVFMPYTGVKTSILLFKKGQWRNNQPQETKVWFYNMKSDGYSLDANRRRLKDQPLPEAIKGWKDRDDEDQSDRKLQHFAIPYEEIAQNGFELNFNLYQDFIYEPNGYREPKEILEQLNSLETEILKGLEEIRAYEF</sequence>
<dbReference type="PRINTS" id="PR00507">
    <property type="entry name" value="N12N6MTFRASE"/>
</dbReference>
<evidence type="ECO:0000256" key="7">
    <source>
        <dbReference type="ARBA" id="ARBA00047942"/>
    </source>
</evidence>
<dbReference type="SUPFAM" id="SSF53335">
    <property type="entry name" value="S-adenosyl-L-methionine-dependent methyltransferases"/>
    <property type="match status" value="1"/>
</dbReference>
<dbReference type="GO" id="GO:0003677">
    <property type="term" value="F:DNA binding"/>
    <property type="evidence" value="ECO:0007669"/>
    <property type="project" value="InterPro"/>
</dbReference>
<evidence type="ECO:0000256" key="1">
    <source>
        <dbReference type="ARBA" id="ARBA00006594"/>
    </source>
</evidence>
<comment type="catalytic activity">
    <reaction evidence="7">
        <text>a 2'-deoxyadenosine in DNA + S-adenosyl-L-methionine = an N(6)-methyl-2'-deoxyadenosine in DNA + S-adenosyl-L-homocysteine + H(+)</text>
        <dbReference type="Rhea" id="RHEA:15197"/>
        <dbReference type="Rhea" id="RHEA-COMP:12418"/>
        <dbReference type="Rhea" id="RHEA-COMP:12419"/>
        <dbReference type="ChEBI" id="CHEBI:15378"/>
        <dbReference type="ChEBI" id="CHEBI:57856"/>
        <dbReference type="ChEBI" id="CHEBI:59789"/>
        <dbReference type="ChEBI" id="CHEBI:90615"/>
        <dbReference type="ChEBI" id="CHEBI:90616"/>
        <dbReference type="EC" id="2.1.1.72"/>
    </reaction>
</comment>
<evidence type="ECO:0000256" key="4">
    <source>
        <dbReference type="ARBA" id="ARBA00022679"/>
    </source>
</evidence>
<dbReference type="Pfam" id="PF02384">
    <property type="entry name" value="N6_Mtase"/>
    <property type="match status" value="1"/>
</dbReference>
<dbReference type="InterPro" id="IPR029063">
    <property type="entry name" value="SAM-dependent_MTases_sf"/>
</dbReference>
<comment type="similarity">
    <text evidence="1">Belongs to the N(4)/N(6)-methyltransferase family.</text>
</comment>
<dbReference type="Gene3D" id="3.40.50.150">
    <property type="entry name" value="Vaccinia Virus protein VP39"/>
    <property type="match status" value="1"/>
</dbReference>